<organism evidence="2 3">
    <name type="scientific">Vanessa tameamea</name>
    <name type="common">Kamehameha butterfly</name>
    <dbReference type="NCBI Taxonomy" id="334116"/>
    <lineage>
        <taxon>Eukaryota</taxon>
        <taxon>Metazoa</taxon>
        <taxon>Ecdysozoa</taxon>
        <taxon>Arthropoda</taxon>
        <taxon>Hexapoda</taxon>
        <taxon>Insecta</taxon>
        <taxon>Pterygota</taxon>
        <taxon>Neoptera</taxon>
        <taxon>Endopterygota</taxon>
        <taxon>Lepidoptera</taxon>
        <taxon>Glossata</taxon>
        <taxon>Ditrysia</taxon>
        <taxon>Papilionoidea</taxon>
        <taxon>Nymphalidae</taxon>
        <taxon>Nymphalinae</taxon>
        <taxon>Vanessa</taxon>
    </lineage>
</organism>
<dbReference type="GeneID" id="113404064"/>
<evidence type="ECO:0000313" key="2">
    <source>
        <dbReference type="Proteomes" id="UP001652626"/>
    </source>
</evidence>
<dbReference type="Proteomes" id="UP001652626">
    <property type="component" value="Chromosome Z"/>
</dbReference>
<gene>
    <name evidence="3" type="primary">LOC113404064</name>
</gene>
<keyword evidence="2" id="KW-1185">Reference proteome</keyword>
<protein>
    <submittedName>
        <fullName evidence="3">Uncharacterized protein LOC113404064</fullName>
    </submittedName>
</protein>
<accession>A0ABM4AYT7</accession>
<sequence length="240" mass="27292">MSQPGGRPVAAIAEDSDSDLDSQFPCHGCVEMTYGLEIKTNSISHFGYNLRSAITNCEIMVIDYNKRRRERSPEAGPSHPMAQLDASSSSNVETATSKEVDIFSEHNEELADYIRQMNYRRTRNSEKQTIGSWLIISYVNGGWDYNTVRNYLLEEFGVTCMRSRNIPEALVTDKKFKAIIKFDTSEQLNQVVMRLRNSQIHDNFLFLSFEKLPISYDVSDSDSDGSRSGFLIPVSNELQF</sequence>
<feature type="region of interest" description="Disordered" evidence="1">
    <location>
        <begin position="70"/>
        <end position="91"/>
    </location>
</feature>
<proteinExistence type="predicted"/>
<dbReference type="RefSeq" id="XP_064076460.1">
    <property type="nucleotide sequence ID" value="XM_064220390.1"/>
</dbReference>
<name>A0ABM4AYT7_VANTA</name>
<reference evidence="3" key="1">
    <citation type="submission" date="2025-08" db="UniProtKB">
        <authorList>
            <consortium name="RefSeq"/>
        </authorList>
    </citation>
    <scope>IDENTIFICATION</scope>
    <source>
        <tissue evidence="3">Whole body</tissue>
    </source>
</reference>
<evidence type="ECO:0000313" key="3">
    <source>
        <dbReference type="RefSeq" id="XP_064076460.1"/>
    </source>
</evidence>
<evidence type="ECO:0000256" key="1">
    <source>
        <dbReference type="SAM" id="MobiDB-lite"/>
    </source>
</evidence>